<dbReference type="Proteomes" id="UP000287651">
    <property type="component" value="Unassembled WGS sequence"/>
</dbReference>
<dbReference type="GO" id="GO:0009507">
    <property type="term" value="C:chloroplast"/>
    <property type="evidence" value="ECO:0007669"/>
    <property type="project" value="TreeGrafter"/>
</dbReference>
<proteinExistence type="predicted"/>
<gene>
    <name evidence="6" type="ORF">B296_00050614</name>
</gene>
<comment type="cofactor">
    <cofactor evidence="1">
        <name>FAD</name>
        <dbReference type="ChEBI" id="CHEBI:57692"/>
    </cofactor>
</comment>
<comment type="caution">
    <text evidence="6">The sequence shown here is derived from an EMBL/GenBank/DDBJ whole genome shotgun (WGS) entry which is preliminary data.</text>
</comment>
<dbReference type="GO" id="GO:0019646">
    <property type="term" value="P:aerobic electron transport chain"/>
    <property type="evidence" value="ECO:0007669"/>
    <property type="project" value="TreeGrafter"/>
</dbReference>
<keyword evidence="2" id="KW-0285">Flavoprotein</keyword>
<dbReference type="GO" id="GO:0042372">
    <property type="term" value="P:phylloquinone biosynthetic process"/>
    <property type="evidence" value="ECO:0007669"/>
    <property type="project" value="TreeGrafter"/>
</dbReference>
<evidence type="ECO:0000313" key="7">
    <source>
        <dbReference type="Proteomes" id="UP000287651"/>
    </source>
</evidence>
<evidence type="ECO:0000256" key="2">
    <source>
        <dbReference type="ARBA" id="ARBA00022630"/>
    </source>
</evidence>
<dbReference type="EMBL" id="AMZH03021317">
    <property type="protein sequence ID" value="RRT38316.1"/>
    <property type="molecule type" value="Genomic_DNA"/>
</dbReference>
<protein>
    <submittedName>
        <fullName evidence="6">Uncharacterized protein</fullName>
    </submittedName>
</protein>
<organism evidence="6 7">
    <name type="scientific">Ensete ventricosum</name>
    <name type="common">Abyssinian banana</name>
    <name type="synonym">Musa ensete</name>
    <dbReference type="NCBI Taxonomy" id="4639"/>
    <lineage>
        <taxon>Eukaryota</taxon>
        <taxon>Viridiplantae</taxon>
        <taxon>Streptophyta</taxon>
        <taxon>Embryophyta</taxon>
        <taxon>Tracheophyta</taxon>
        <taxon>Spermatophyta</taxon>
        <taxon>Magnoliopsida</taxon>
        <taxon>Liliopsida</taxon>
        <taxon>Zingiberales</taxon>
        <taxon>Musaceae</taxon>
        <taxon>Ensete</taxon>
    </lineage>
</organism>
<dbReference type="PANTHER" id="PTHR42913">
    <property type="entry name" value="APOPTOSIS-INDUCING FACTOR 1"/>
    <property type="match status" value="1"/>
</dbReference>
<dbReference type="InterPro" id="IPR051169">
    <property type="entry name" value="NADH-Q_oxidoreductase"/>
</dbReference>
<feature type="region of interest" description="Disordered" evidence="5">
    <location>
        <begin position="184"/>
        <end position="212"/>
    </location>
</feature>
<evidence type="ECO:0000256" key="1">
    <source>
        <dbReference type="ARBA" id="ARBA00001974"/>
    </source>
</evidence>
<evidence type="ECO:0000256" key="4">
    <source>
        <dbReference type="ARBA" id="ARBA00023002"/>
    </source>
</evidence>
<sequence>MQNFHHRFQNLGEMMTLGRSDAAITPSFIEGLTLEGPVGHAARKIAYLFRLPTDEHRLKVGMSWLAKSAVDSVALNHRLHHAHRLLALGITEMEHMLLPRRLHQPRLPFPPAPLQRLVVRPPPLPQYVFLRHRHQHPPARQPRHARCPLRQRVQPRVVRPRRSRAHQRPDFLRPRPRLRIPAFRPQRLRPPEVRVEQQQPLDRGSAAQPLRRHSQHHLVNDVGARAVPSQEHPPQVTALREPLLRRWPRRNPPECRPRVVVRGRERVFRRPAVVHGHGHHTGRGHEGVEVVVVRRGEGGLDDEAAAVVVDKDGEFPVRRATGEVREVEAGHQVGGRVDEDILGDYAGGGVEPCGEHFVAEEAFDAAALEDSEEGGRMEHDFGIGVHGCEDRCRKKQRFR</sequence>
<dbReference type="GO" id="GO:0003955">
    <property type="term" value="F:NAD(P)H dehydrogenase (quinone) activity"/>
    <property type="evidence" value="ECO:0007669"/>
    <property type="project" value="TreeGrafter"/>
</dbReference>
<evidence type="ECO:0000256" key="3">
    <source>
        <dbReference type="ARBA" id="ARBA00022827"/>
    </source>
</evidence>
<name>A0A426XFS8_ENSVE</name>
<evidence type="ECO:0000256" key="5">
    <source>
        <dbReference type="SAM" id="MobiDB-lite"/>
    </source>
</evidence>
<evidence type="ECO:0000313" key="6">
    <source>
        <dbReference type="EMBL" id="RRT38316.1"/>
    </source>
</evidence>
<keyword evidence="4" id="KW-0560">Oxidoreductase</keyword>
<keyword evidence="3" id="KW-0274">FAD</keyword>
<dbReference type="AlphaFoldDB" id="A0A426XFS8"/>
<accession>A0A426XFS8</accession>
<dbReference type="PANTHER" id="PTHR42913:SF4">
    <property type="entry name" value="ALTERNATIVE NAD(P)H-UBIQUINONE OXIDOREDUCTASE C1, CHLOROPLASTIC_MITOCHONDRIAL"/>
    <property type="match status" value="1"/>
</dbReference>
<reference evidence="6 7" key="1">
    <citation type="journal article" date="2014" name="Agronomy (Basel)">
        <title>A Draft Genome Sequence for Ensete ventricosum, the Drought-Tolerant Tree Against Hunger.</title>
        <authorList>
            <person name="Harrison J."/>
            <person name="Moore K.A."/>
            <person name="Paszkiewicz K."/>
            <person name="Jones T."/>
            <person name="Grant M."/>
            <person name="Ambacheew D."/>
            <person name="Muzemil S."/>
            <person name="Studholme D.J."/>
        </authorList>
    </citation>
    <scope>NUCLEOTIDE SEQUENCE [LARGE SCALE GENOMIC DNA]</scope>
</reference>